<sequence>MVRGFHLWLDNVAGTLINPNSKHDQLAVKMPTGDRRRACCAEAGNDLSGCGYFAEKCRGKKVKSLWDGLVTLYFIDRFDFIISEFLSSSSKFRKKYAERQQPISPL</sequence>
<evidence type="ECO:0000313" key="2">
    <source>
        <dbReference type="Proteomes" id="UP000286862"/>
    </source>
</evidence>
<proteinExistence type="predicted"/>
<reference evidence="1 2" key="1">
    <citation type="submission" date="2017-01" db="EMBL/GenBank/DDBJ databases">
        <title>The cable genome- insights into the physiology and evolution of filamentous bacteria capable of sulfide oxidation via long distance electron transfer.</title>
        <authorList>
            <person name="Schreiber L."/>
            <person name="Bjerg J.T."/>
            <person name="Boggild A."/>
            <person name="Van De Vossenberg J."/>
            <person name="Meysman F."/>
            <person name="Nielsen L.P."/>
            <person name="Schramm A."/>
            <person name="Kjeldsen K.U."/>
        </authorList>
    </citation>
    <scope>NUCLEOTIDE SEQUENCE [LARGE SCALE GENOMIC DNA]</scope>
    <source>
        <strain evidence="1">A2</strain>
    </source>
</reference>
<organism evidence="1 2">
    <name type="scientific">Candidatus Electrothrix marina</name>
    <dbReference type="NCBI Taxonomy" id="1859130"/>
    <lineage>
        <taxon>Bacteria</taxon>
        <taxon>Pseudomonadati</taxon>
        <taxon>Thermodesulfobacteriota</taxon>
        <taxon>Desulfobulbia</taxon>
        <taxon>Desulfobulbales</taxon>
        <taxon>Desulfobulbaceae</taxon>
        <taxon>Candidatus Electrothrix</taxon>
    </lineage>
</organism>
<gene>
    <name evidence="1" type="ORF">VT99_11942</name>
</gene>
<comment type="caution">
    <text evidence="1">The sequence shown here is derived from an EMBL/GenBank/DDBJ whole genome shotgun (WGS) entry which is preliminary data.</text>
</comment>
<protein>
    <submittedName>
        <fullName evidence="1">Uncharacterized protein</fullName>
    </submittedName>
</protein>
<dbReference type="Proteomes" id="UP000286862">
    <property type="component" value="Unassembled WGS sequence"/>
</dbReference>
<name>A0A444J145_9BACT</name>
<dbReference type="EMBL" id="MTKQ01000194">
    <property type="protein sequence ID" value="RWX46888.1"/>
    <property type="molecule type" value="Genomic_DNA"/>
</dbReference>
<evidence type="ECO:0000313" key="1">
    <source>
        <dbReference type="EMBL" id="RWX46888.1"/>
    </source>
</evidence>
<accession>A0A444J145</accession>
<dbReference type="AlphaFoldDB" id="A0A444J145"/>